<evidence type="ECO:0000313" key="3">
    <source>
        <dbReference type="EMBL" id="KAG2498432.1"/>
    </source>
</evidence>
<dbReference type="InterPro" id="IPR015943">
    <property type="entry name" value="WD40/YVTN_repeat-like_dom_sf"/>
</dbReference>
<protein>
    <submittedName>
        <fullName evidence="3">Uncharacterized protein</fullName>
    </submittedName>
</protein>
<evidence type="ECO:0000256" key="1">
    <source>
        <dbReference type="SAM" id="Coils"/>
    </source>
</evidence>
<keyword evidence="1" id="KW-0175">Coiled coil</keyword>
<dbReference type="InterPro" id="IPR036322">
    <property type="entry name" value="WD40_repeat_dom_sf"/>
</dbReference>
<evidence type="ECO:0000313" key="4">
    <source>
        <dbReference type="Proteomes" id="UP000612055"/>
    </source>
</evidence>
<organism evidence="3 4">
    <name type="scientific">Edaphochlamys debaryana</name>
    <dbReference type="NCBI Taxonomy" id="47281"/>
    <lineage>
        <taxon>Eukaryota</taxon>
        <taxon>Viridiplantae</taxon>
        <taxon>Chlorophyta</taxon>
        <taxon>core chlorophytes</taxon>
        <taxon>Chlorophyceae</taxon>
        <taxon>CS clade</taxon>
        <taxon>Chlamydomonadales</taxon>
        <taxon>Chlamydomonadales incertae sedis</taxon>
        <taxon>Edaphochlamys</taxon>
    </lineage>
</organism>
<accession>A0A836C455</accession>
<dbReference type="InterPro" id="IPR001680">
    <property type="entry name" value="WD40_rpt"/>
</dbReference>
<evidence type="ECO:0000256" key="2">
    <source>
        <dbReference type="SAM" id="MobiDB-lite"/>
    </source>
</evidence>
<dbReference type="OrthoDB" id="539655at2759"/>
<feature type="region of interest" description="Disordered" evidence="2">
    <location>
        <begin position="272"/>
        <end position="441"/>
    </location>
</feature>
<name>A0A836C455_9CHLO</name>
<feature type="compositionally biased region" description="Low complexity" evidence="2">
    <location>
        <begin position="345"/>
        <end position="360"/>
    </location>
</feature>
<feature type="compositionally biased region" description="Basic and acidic residues" evidence="2">
    <location>
        <begin position="272"/>
        <end position="290"/>
    </location>
</feature>
<dbReference type="Proteomes" id="UP000612055">
    <property type="component" value="Unassembled WGS sequence"/>
</dbReference>
<reference evidence="3" key="1">
    <citation type="journal article" date="2020" name="bioRxiv">
        <title>Comparative genomics of Chlamydomonas.</title>
        <authorList>
            <person name="Craig R.J."/>
            <person name="Hasan A.R."/>
            <person name="Ness R.W."/>
            <person name="Keightley P.D."/>
        </authorList>
    </citation>
    <scope>NUCLEOTIDE SEQUENCE</scope>
    <source>
        <strain evidence="3">CCAP 11/70</strain>
    </source>
</reference>
<feature type="compositionally biased region" description="Low complexity" evidence="2">
    <location>
        <begin position="367"/>
        <end position="379"/>
    </location>
</feature>
<proteinExistence type="predicted"/>
<dbReference type="EMBL" id="JAEHOE010000010">
    <property type="protein sequence ID" value="KAG2498432.1"/>
    <property type="molecule type" value="Genomic_DNA"/>
</dbReference>
<dbReference type="SMART" id="SM00320">
    <property type="entry name" value="WD40"/>
    <property type="match status" value="3"/>
</dbReference>
<keyword evidence="4" id="KW-1185">Reference proteome</keyword>
<gene>
    <name evidence="3" type="ORF">HYH03_003690</name>
</gene>
<comment type="caution">
    <text evidence="3">The sequence shown here is derived from an EMBL/GenBank/DDBJ whole genome shotgun (WGS) entry which is preliminary data.</text>
</comment>
<feature type="compositionally biased region" description="Pro residues" evidence="2">
    <location>
        <begin position="411"/>
        <end position="422"/>
    </location>
</feature>
<sequence>MDKLKEPGVALLSLPGPIIARLAGDGKCVVVVQQNIPGTLHVYDLGQLMVTAGRPEAANKLISLQDHDRHIIAMVASPNSPHMATSNSAGTVYLHEICASHRATLGALPGGAAMVSPKRCLAFSQSTKPLRLAAGSDDGHTLVWTLGQQVQGPVVMPTKHKGRVMGVGFAPFKQVPSDILLSVSDNGMLVASDLRSFPTVKSELVVELQVSVSMLAMREDGQVAAVGTKDGRVGVFSVSDLVTHQQGISRLIRVVDMGTHLDVADVAFVRARDRESRDSRDGSVGRDSRDAPLPSSSGAAPEPPAAQGQGDTAESAAAPRRLSGTGAGALDARPLPAAPAPDGPPAAAGPGSALAASAAPQRPSLTQGPSGPAGPSGQGILASRQGSAPMPHHLPLPTGRRPSDTGDRGLAPPPLAPPPGPGPVLLLPDAADAHGPPSPAGLIRAEAAASPMASPSKVQSPRAGLPPGRLPAGAGVPLGGAAGAGGEGFSAAALRGYLDDFRQEMRDLVHGLQADMVRQAVTSEMSQRADIAALRRENEALRKEMGELSGLLNTALRFGLLGQQRGPW</sequence>
<feature type="compositionally biased region" description="Low complexity" evidence="2">
    <location>
        <begin position="291"/>
        <end position="300"/>
    </location>
</feature>
<dbReference type="SUPFAM" id="SSF50978">
    <property type="entry name" value="WD40 repeat-like"/>
    <property type="match status" value="1"/>
</dbReference>
<dbReference type="AlphaFoldDB" id="A0A836C455"/>
<dbReference type="Gene3D" id="2.130.10.10">
    <property type="entry name" value="YVTN repeat-like/Quinoprotein amine dehydrogenase"/>
    <property type="match status" value="1"/>
</dbReference>
<feature type="coiled-coil region" evidence="1">
    <location>
        <begin position="524"/>
        <end position="551"/>
    </location>
</feature>